<proteinExistence type="predicted"/>
<evidence type="ECO:0000256" key="2">
    <source>
        <dbReference type="SAM" id="SignalP"/>
    </source>
</evidence>
<feature type="chain" id="PRO_5018226896" evidence="2">
    <location>
        <begin position="18"/>
        <end position="158"/>
    </location>
</feature>
<evidence type="ECO:0000256" key="1">
    <source>
        <dbReference type="SAM" id="MobiDB-lite"/>
    </source>
</evidence>
<feature type="signal peptide" evidence="2">
    <location>
        <begin position="1"/>
        <end position="17"/>
    </location>
</feature>
<dbReference type="AlphaFoldDB" id="A0A3N4L8H9"/>
<evidence type="ECO:0000313" key="3">
    <source>
        <dbReference type="EMBL" id="RPB19204.1"/>
    </source>
</evidence>
<evidence type="ECO:0000313" key="4">
    <source>
        <dbReference type="Proteomes" id="UP000267821"/>
    </source>
</evidence>
<name>A0A3N4L8H9_9PEZI</name>
<protein>
    <submittedName>
        <fullName evidence="3">Uncharacterized protein</fullName>
    </submittedName>
</protein>
<reference evidence="3 4" key="1">
    <citation type="journal article" date="2018" name="Nat. Ecol. Evol.">
        <title>Pezizomycetes genomes reveal the molecular basis of ectomycorrhizal truffle lifestyle.</title>
        <authorList>
            <person name="Murat C."/>
            <person name="Payen T."/>
            <person name="Noel B."/>
            <person name="Kuo A."/>
            <person name="Morin E."/>
            <person name="Chen J."/>
            <person name="Kohler A."/>
            <person name="Krizsan K."/>
            <person name="Balestrini R."/>
            <person name="Da Silva C."/>
            <person name="Montanini B."/>
            <person name="Hainaut M."/>
            <person name="Levati E."/>
            <person name="Barry K.W."/>
            <person name="Belfiori B."/>
            <person name="Cichocki N."/>
            <person name="Clum A."/>
            <person name="Dockter R.B."/>
            <person name="Fauchery L."/>
            <person name="Guy J."/>
            <person name="Iotti M."/>
            <person name="Le Tacon F."/>
            <person name="Lindquist E.A."/>
            <person name="Lipzen A."/>
            <person name="Malagnac F."/>
            <person name="Mello A."/>
            <person name="Molinier V."/>
            <person name="Miyauchi S."/>
            <person name="Poulain J."/>
            <person name="Riccioni C."/>
            <person name="Rubini A."/>
            <person name="Sitrit Y."/>
            <person name="Splivallo R."/>
            <person name="Traeger S."/>
            <person name="Wang M."/>
            <person name="Zifcakova L."/>
            <person name="Wipf D."/>
            <person name="Zambonelli A."/>
            <person name="Paolocci F."/>
            <person name="Nowrousian M."/>
            <person name="Ottonello S."/>
            <person name="Baldrian P."/>
            <person name="Spatafora J.W."/>
            <person name="Henrissat B."/>
            <person name="Nagy L.G."/>
            <person name="Aury J.M."/>
            <person name="Wincker P."/>
            <person name="Grigoriev I.V."/>
            <person name="Bonfante P."/>
            <person name="Martin F.M."/>
        </authorList>
    </citation>
    <scope>NUCLEOTIDE SEQUENCE [LARGE SCALE GENOMIC DNA]</scope>
    <source>
        <strain evidence="3 4">ATCC MYA-4762</strain>
    </source>
</reference>
<keyword evidence="4" id="KW-1185">Reference proteome</keyword>
<sequence length="158" mass="17462">MAVEMFFFFFFFSPSFSYTSVEPKVALILKDSVHPRNKKRPAPEPKKSRNTHSSSATRYPASPIIKVLHRHGPYRPSPCPSDEPPPLIPGLGLGWRRKSPPDPRWYLPPLFEPPPPLVHLLPAAPPPCRSPPHVDTLGLHATCSACGSTVASSLARQD</sequence>
<organism evidence="3 4">
    <name type="scientific">Terfezia boudieri ATCC MYA-4762</name>
    <dbReference type="NCBI Taxonomy" id="1051890"/>
    <lineage>
        <taxon>Eukaryota</taxon>
        <taxon>Fungi</taxon>
        <taxon>Dikarya</taxon>
        <taxon>Ascomycota</taxon>
        <taxon>Pezizomycotina</taxon>
        <taxon>Pezizomycetes</taxon>
        <taxon>Pezizales</taxon>
        <taxon>Pezizaceae</taxon>
        <taxon>Terfezia</taxon>
    </lineage>
</organism>
<accession>A0A3N4L8H9</accession>
<gene>
    <name evidence="3" type="ORF">L211DRAFT_642256</name>
</gene>
<dbReference type="EMBL" id="ML121595">
    <property type="protein sequence ID" value="RPB19204.1"/>
    <property type="molecule type" value="Genomic_DNA"/>
</dbReference>
<dbReference type="InParanoid" id="A0A3N4L8H9"/>
<feature type="region of interest" description="Disordered" evidence="1">
    <location>
        <begin position="35"/>
        <end position="61"/>
    </location>
</feature>
<keyword evidence="2" id="KW-0732">Signal</keyword>
<dbReference type="Proteomes" id="UP000267821">
    <property type="component" value="Unassembled WGS sequence"/>
</dbReference>